<gene>
    <name evidence="1" type="ORF">COT24_00155</name>
</gene>
<name>A0A2H0YXC9_9BACT</name>
<reference evidence="1 2" key="1">
    <citation type="submission" date="2017-09" db="EMBL/GenBank/DDBJ databases">
        <title>Depth-based differentiation of microbial function through sediment-hosted aquifers and enrichment of novel symbionts in the deep terrestrial subsurface.</title>
        <authorList>
            <person name="Probst A.J."/>
            <person name="Ladd B."/>
            <person name="Jarett J.K."/>
            <person name="Geller-Mcgrath D.E."/>
            <person name="Sieber C.M."/>
            <person name="Emerson J.B."/>
            <person name="Anantharaman K."/>
            <person name="Thomas B.C."/>
            <person name="Malmstrom R."/>
            <person name="Stieglmeier M."/>
            <person name="Klingl A."/>
            <person name="Woyke T."/>
            <person name="Ryan C.M."/>
            <person name="Banfield J.F."/>
        </authorList>
    </citation>
    <scope>NUCLEOTIDE SEQUENCE [LARGE SCALE GENOMIC DNA]</scope>
    <source>
        <strain evidence="1">CG08_land_8_20_14_0_20_40_16</strain>
    </source>
</reference>
<comment type="caution">
    <text evidence="1">The sequence shown here is derived from an EMBL/GenBank/DDBJ whole genome shotgun (WGS) entry which is preliminary data.</text>
</comment>
<evidence type="ECO:0000313" key="1">
    <source>
        <dbReference type="EMBL" id="PIS43096.1"/>
    </source>
</evidence>
<protein>
    <submittedName>
        <fullName evidence="1">Uncharacterized protein</fullName>
    </submittedName>
</protein>
<dbReference type="Proteomes" id="UP000231542">
    <property type="component" value="Unassembled WGS sequence"/>
</dbReference>
<feature type="non-terminal residue" evidence="1">
    <location>
        <position position="102"/>
    </location>
</feature>
<sequence>MSKLSEDDVKLFYKLMHALLFYANKKFNTIKNISTKEDFFKRDIQETVPLRDKIYKNPQVFDDFAKENPENFSKGELDIILSWKKFKQGEFFLAKHTKEYSV</sequence>
<evidence type="ECO:0000313" key="2">
    <source>
        <dbReference type="Proteomes" id="UP000231542"/>
    </source>
</evidence>
<accession>A0A2H0YXC9</accession>
<organism evidence="1 2">
    <name type="scientific">Candidatus Kerfeldbacteria bacterium CG08_land_8_20_14_0_20_40_16</name>
    <dbReference type="NCBI Taxonomy" id="2014244"/>
    <lineage>
        <taxon>Bacteria</taxon>
        <taxon>Candidatus Kerfeldiibacteriota</taxon>
    </lineage>
</organism>
<dbReference type="EMBL" id="PEXU01000002">
    <property type="protein sequence ID" value="PIS43096.1"/>
    <property type="molecule type" value="Genomic_DNA"/>
</dbReference>
<proteinExistence type="predicted"/>
<dbReference type="AlphaFoldDB" id="A0A2H0YXC9"/>